<dbReference type="GO" id="GO:0004674">
    <property type="term" value="F:protein serine/threonine kinase activity"/>
    <property type="evidence" value="ECO:0007669"/>
    <property type="project" value="TreeGrafter"/>
</dbReference>
<dbReference type="Pfam" id="PF00069">
    <property type="entry name" value="Pkinase"/>
    <property type="match status" value="1"/>
</dbReference>
<dbReference type="AlphaFoldDB" id="A0A2V5LDR3"/>
<dbReference type="GO" id="GO:0005524">
    <property type="term" value="F:ATP binding"/>
    <property type="evidence" value="ECO:0007669"/>
    <property type="project" value="InterPro"/>
</dbReference>
<protein>
    <recommendedName>
        <fullName evidence="1">Protein kinase domain-containing protein</fullName>
    </recommendedName>
</protein>
<dbReference type="SMART" id="SM00220">
    <property type="entry name" value="S_TKc"/>
    <property type="match status" value="1"/>
</dbReference>
<sequence length="310" mass="34418">MMAARGFVKVINYQAIFQSPDPTGMMQMITEAYNFERELVQKCTNRRLSRVVEAYHHDSLPAQAPAPFPISFIIFERADGDIRGLLDEVADLELAVRLRMVHNAASGIAQLHSIQVAHQDIKPSNLLVFKPQLVLGRTAKIGDLGRATDQQRSAVHDEYAIAGDPSYAPPEQCFGETPVSFEERRLACDIYQLGNLLTFVLSGVTMNMLVHTFLDPSHSPQNWRGSYEQALPYVQAAHSAGLDALEGFLPSHMKDELIDLIECLTDPDLGRRGHHASRKAGQPYALNRIVSQLDLLAHLAEVRQSRLAAA</sequence>
<comment type="caution">
    <text evidence="2">The sequence shown here is derived from an EMBL/GenBank/DDBJ whole genome shotgun (WGS) entry which is preliminary data.</text>
</comment>
<dbReference type="Proteomes" id="UP000247832">
    <property type="component" value="Unassembled WGS sequence"/>
</dbReference>
<accession>A0A2V5LDR3</accession>
<dbReference type="InterPro" id="IPR008271">
    <property type="entry name" value="Ser/Thr_kinase_AS"/>
</dbReference>
<name>A0A2V5LDR3_9MICC</name>
<dbReference type="InterPro" id="IPR000719">
    <property type="entry name" value="Prot_kinase_dom"/>
</dbReference>
<dbReference type="PROSITE" id="PS50011">
    <property type="entry name" value="PROTEIN_KINASE_DOM"/>
    <property type="match status" value="1"/>
</dbReference>
<dbReference type="EMBL" id="QJVD01000001">
    <property type="protein sequence ID" value="PYI69759.1"/>
    <property type="molecule type" value="Genomic_DNA"/>
</dbReference>
<evidence type="ECO:0000259" key="1">
    <source>
        <dbReference type="PROSITE" id="PS50011"/>
    </source>
</evidence>
<evidence type="ECO:0000313" key="2">
    <source>
        <dbReference type="EMBL" id="PYI69759.1"/>
    </source>
</evidence>
<dbReference type="PROSITE" id="PS00108">
    <property type="entry name" value="PROTEIN_KINASE_ST"/>
    <property type="match status" value="1"/>
</dbReference>
<organism evidence="2 3">
    <name type="scientific">Arthrobacter livingstonensis</name>
    <dbReference type="NCBI Taxonomy" id="670078"/>
    <lineage>
        <taxon>Bacteria</taxon>
        <taxon>Bacillati</taxon>
        <taxon>Actinomycetota</taxon>
        <taxon>Actinomycetes</taxon>
        <taxon>Micrococcales</taxon>
        <taxon>Micrococcaceae</taxon>
        <taxon>Arthrobacter</taxon>
    </lineage>
</organism>
<dbReference type="SUPFAM" id="SSF56112">
    <property type="entry name" value="Protein kinase-like (PK-like)"/>
    <property type="match status" value="1"/>
</dbReference>
<evidence type="ECO:0000313" key="3">
    <source>
        <dbReference type="Proteomes" id="UP000247832"/>
    </source>
</evidence>
<dbReference type="Gene3D" id="1.10.510.10">
    <property type="entry name" value="Transferase(Phosphotransferase) domain 1"/>
    <property type="match status" value="1"/>
</dbReference>
<dbReference type="InterPro" id="IPR011009">
    <property type="entry name" value="Kinase-like_dom_sf"/>
</dbReference>
<reference evidence="2 3" key="1">
    <citation type="submission" date="2018-05" db="EMBL/GenBank/DDBJ databases">
        <title>Genetic diversity of glacier-inhabiting Cryobacterium bacteria in China and description of Cryobacterium mengkeensis sp. nov. and Arthrobacter glacialis sp. nov.</title>
        <authorList>
            <person name="Liu Q."/>
            <person name="Xin Y.-H."/>
        </authorList>
    </citation>
    <scope>NUCLEOTIDE SEQUENCE [LARGE SCALE GENOMIC DNA]</scope>
    <source>
        <strain evidence="2 3">LI2</strain>
    </source>
</reference>
<dbReference type="PANTHER" id="PTHR24359">
    <property type="entry name" value="SERINE/THREONINE-PROTEIN KINASE SBK1"/>
    <property type="match status" value="1"/>
</dbReference>
<proteinExistence type="predicted"/>
<dbReference type="PANTHER" id="PTHR24359:SF1">
    <property type="entry name" value="INHIBITOR OF NUCLEAR FACTOR KAPPA-B KINASE EPSILON SUBUNIT HOMOLOG 1-RELATED"/>
    <property type="match status" value="1"/>
</dbReference>
<feature type="domain" description="Protein kinase" evidence="1">
    <location>
        <begin position="1"/>
        <end position="285"/>
    </location>
</feature>
<dbReference type="OrthoDB" id="9801841at2"/>
<keyword evidence="3" id="KW-1185">Reference proteome</keyword>
<gene>
    <name evidence="2" type="ORF">CVV68_01220</name>
</gene>